<keyword evidence="1" id="KW-0813">Transport</keyword>
<dbReference type="Pfam" id="PF00359">
    <property type="entry name" value="PTS_EIIA_2"/>
    <property type="match status" value="1"/>
</dbReference>
<dbReference type="Proteomes" id="UP001211894">
    <property type="component" value="Unassembled WGS sequence"/>
</dbReference>
<dbReference type="SUPFAM" id="SSF55804">
    <property type="entry name" value="Phoshotransferase/anion transport protein"/>
    <property type="match status" value="1"/>
</dbReference>
<dbReference type="InterPro" id="IPR016152">
    <property type="entry name" value="PTrfase/Anion_transptr"/>
</dbReference>
<dbReference type="NCBIfam" id="TIGR00848">
    <property type="entry name" value="fruA"/>
    <property type="match status" value="1"/>
</dbReference>
<keyword evidence="8" id="KW-1185">Reference proteome</keyword>
<organism evidence="7 8">
    <name type="scientific">Bacillus changyiensis</name>
    <dbReference type="NCBI Taxonomy" id="3004103"/>
    <lineage>
        <taxon>Bacteria</taxon>
        <taxon>Bacillati</taxon>
        <taxon>Bacillota</taxon>
        <taxon>Bacilli</taxon>
        <taxon>Bacillales</taxon>
        <taxon>Bacillaceae</taxon>
        <taxon>Bacillus</taxon>
    </lineage>
</organism>
<keyword evidence="3 7" id="KW-0762">Sugar transport</keyword>
<keyword evidence="2" id="KW-0597">Phosphoprotein</keyword>
<dbReference type="PANTHER" id="PTHR47738:SF2">
    <property type="entry name" value="PTS SYSTEM FRUCTOSE-LIKE EIIA COMPONENT"/>
    <property type="match status" value="1"/>
</dbReference>
<keyword evidence="5" id="KW-0598">Phosphotransferase system</keyword>
<dbReference type="PROSITE" id="PS51094">
    <property type="entry name" value="PTS_EIIA_TYPE_2"/>
    <property type="match status" value="1"/>
</dbReference>
<dbReference type="RefSeq" id="WP_271340529.1">
    <property type="nucleotide sequence ID" value="NZ_JAQKAB010000005.1"/>
</dbReference>
<dbReference type="InterPro" id="IPR051541">
    <property type="entry name" value="PTS_SugarTrans_NitroReg"/>
</dbReference>
<dbReference type="EMBL" id="JAQKAB010000005">
    <property type="protein sequence ID" value="MDA7026677.1"/>
    <property type="molecule type" value="Genomic_DNA"/>
</dbReference>
<dbReference type="CDD" id="cd00211">
    <property type="entry name" value="PTS_IIA_fru"/>
    <property type="match status" value="1"/>
</dbReference>
<dbReference type="Gene3D" id="3.40.930.10">
    <property type="entry name" value="Mannitol-specific EII, Chain A"/>
    <property type="match status" value="1"/>
</dbReference>
<evidence type="ECO:0000256" key="4">
    <source>
        <dbReference type="ARBA" id="ARBA00022679"/>
    </source>
</evidence>
<evidence type="ECO:0000313" key="8">
    <source>
        <dbReference type="Proteomes" id="UP001211894"/>
    </source>
</evidence>
<reference evidence="7 8" key="1">
    <citation type="submission" date="2023-01" db="EMBL/GenBank/DDBJ databases">
        <title>Bacillus changyiensis sp. nov., isolated from a coastal deposit.</title>
        <authorList>
            <person name="Xiao G."/>
            <person name="Lai Q."/>
            <person name="Hu Z."/>
            <person name="Shao Z."/>
        </authorList>
    </citation>
    <scope>NUCLEOTIDE SEQUENCE [LARGE SCALE GENOMIC DNA]</scope>
    <source>
        <strain evidence="7 8">CLL-7-23</strain>
    </source>
</reference>
<dbReference type="InterPro" id="IPR004715">
    <property type="entry name" value="PTS_IIA_fruc"/>
</dbReference>
<evidence type="ECO:0000256" key="2">
    <source>
        <dbReference type="ARBA" id="ARBA00022553"/>
    </source>
</evidence>
<keyword evidence="4" id="KW-0808">Transferase</keyword>
<name>A0ABT4X5M6_9BACI</name>
<protein>
    <submittedName>
        <fullName evidence="7">PTS sugar transporter subunit IIA</fullName>
    </submittedName>
</protein>
<evidence type="ECO:0000256" key="3">
    <source>
        <dbReference type="ARBA" id="ARBA00022597"/>
    </source>
</evidence>
<feature type="domain" description="PTS EIIA type-2" evidence="6">
    <location>
        <begin position="3"/>
        <end position="146"/>
    </location>
</feature>
<sequence>MAEILSKQCIILNIDGNDKNEVIKKLVDKLSDAGSIKDRAAFLKDVYDREMIHPTYIGYHIGMPHGRTENVIRTAICYGRLSQPIQWGHDHDEKVNTVVLIAAPKEDNDGHLKIISQLARNLMHEDFRNKLLESNEDEVYTTINSVIALDA</sequence>
<accession>A0ABT4X5M6</accession>
<evidence type="ECO:0000256" key="1">
    <source>
        <dbReference type="ARBA" id="ARBA00022448"/>
    </source>
</evidence>
<evidence type="ECO:0000256" key="5">
    <source>
        <dbReference type="ARBA" id="ARBA00022683"/>
    </source>
</evidence>
<dbReference type="InterPro" id="IPR002178">
    <property type="entry name" value="PTS_EIIA_type-2_dom"/>
</dbReference>
<evidence type="ECO:0000313" key="7">
    <source>
        <dbReference type="EMBL" id="MDA7026677.1"/>
    </source>
</evidence>
<evidence type="ECO:0000259" key="6">
    <source>
        <dbReference type="PROSITE" id="PS51094"/>
    </source>
</evidence>
<dbReference type="PANTHER" id="PTHR47738">
    <property type="entry name" value="PTS SYSTEM FRUCTOSE-LIKE EIIA COMPONENT-RELATED"/>
    <property type="match status" value="1"/>
</dbReference>
<proteinExistence type="predicted"/>
<comment type="caution">
    <text evidence="7">The sequence shown here is derived from an EMBL/GenBank/DDBJ whole genome shotgun (WGS) entry which is preliminary data.</text>
</comment>
<gene>
    <name evidence="7" type="ORF">PJ311_08660</name>
</gene>